<protein>
    <submittedName>
        <fullName evidence="2">Uncharacterized protein</fullName>
    </submittedName>
</protein>
<keyword evidence="1" id="KW-0732">Signal</keyword>
<dbReference type="RefSeq" id="WP_040739409.1">
    <property type="nucleotide sequence ID" value="NZ_QJKF01000004.1"/>
</dbReference>
<evidence type="ECO:0000313" key="3">
    <source>
        <dbReference type="Proteomes" id="UP000247569"/>
    </source>
</evidence>
<evidence type="ECO:0000256" key="1">
    <source>
        <dbReference type="SAM" id="SignalP"/>
    </source>
</evidence>
<sequence>MTLTKIAIPLSRKGIRRRTRPPLVRACAAAILVVAWAAASTPATAAPAGPSDATNLERCQAYPEPDYWTPDMTATINGTESWNHVVRFLGPGEAIRIAALPSSRVKNTRWPWDSGYGPNGDGIAAGPEFPAPGVSRYGLVGGVQGDLRLMGVGPTCYVNTTGVLQGFQLTVNDGEQGDNSEGFVVTIVTFKDPEPGCPVLGTSIGDQCPAYYDRRGYDPAYALKRCKNNSYGEREVTADFGVDKGFEPVRVTLFPGESFRVDALDAGWSLAPVPGYGGGPGDSGTSTPTIKVGSWPWDGSYTPDGAGVDHPAPEGWPAPYLPQYGLIGTWEGQSGYFWVGAHGGCLQWAGARPVTLALTMNDNNIGDNEGVWWLRVRLYSPDPLPPE</sequence>
<keyword evidence="3" id="KW-1185">Reference proteome</keyword>
<feature type="chain" id="PRO_5016397734" evidence="1">
    <location>
        <begin position="46"/>
        <end position="387"/>
    </location>
</feature>
<dbReference type="Proteomes" id="UP000247569">
    <property type="component" value="Unassembled WGS sequence"/>
</dbReference>
<dbReference type="OrthoDB" id="5184505at2"/>
<proteinExistence type="predicted"/>
<name>A0A318K721_9NOCA</name>
<accession>A0A318K721</accession>
<feature type="signal peptide" evidence="1">
    <location>
        <begin position="1"/>
        <end position="45"/>
    </location>
</feature>
<organism evidence="2 3">
    <name type="scientific">Nocardia tenerifensis</name>
    <dbReference type="NCBI Taxonomy" id="228006"/>
    <lineage>
        <taxon>Bacteria</taxon>
        <taxon>Bacillati</taxon>
        <taxon>Actinomycetota</taxon>
        <taxon>Actinomycetes</taxon>
        <taxon>Mycobacteriales</taxon>
        <taxon>Nocardiaceae</taxon>
        <taxon>Nocardia</taxon>
    </lineage>
</organism>
<reference evidence="2 3" key="1">
    <citation type="submission" date="2018-05" db="EMBL/GenBank/DDBJ databases">
        <title>Genomic Encyclopedia of Type Strains, Phase IV (KMG-IV): sequencing the most valuable type-strain genomes for metagenomic binning, comparative biology and taxonomic classification.</title>
        <authorList>
            <person name="Goeker M."/>
        </authorList>
    </citation>
    <scope>NUCLEOTIDE SEQUENCE [LARGE SCALE GENOMIC DNA]</scope>
    <source>
        <strain evidence="2 3">DSM 44704</strain>
    </source>
</reference>
<dbReference type="EMBL" id="QJKF01000004">
    <property type="protein sequence ID" value="PXX65015.1"/>
    <property type="molecule type" value="Genomic_DNA"/>
</dbReference>
<gene>
    <name evidence="2" type="ORF">DFR70_10476</name>
</gene>
<evidence type="ECO:0000313" key="2">
    <source>
        <dbReference type="EMBL" id="PXX65015.1"/>
    </source>
</evidence>
<dbReference type="AlphaFoldDB" id="A0A318K721"/>
<comment type="caution">
    <text evidence="2">The sequence shown here is derived from an EMBL/GenBank/DDBJ whole genome shotgun (WGS) entry which is preliminary data.</text>
</comment>